<dbReference type="InterPro" id="IPR036890">
    <property type="entry name" value="HATPase_C_sf"/>
</dbReference>
<dbReference type="Proteomes" id="UP000645610">
    <property type="component" value="Unassembled WGS sequence"/>
</dbReference>
<feature type="transmembrane region" description="Helical" evidence="2">
    <location>
        <begin position="119"/>
        <end position="137"/>
    </location>
</feature>
<keyword evidence="1" id="KW-0175">Coiled coil</keyword>
<dbReference type="InterPro" id="IPR050640">
    <property type="entry name" value="Bact_2-comp_sensor_kinase"/>
</dbReference>
<feature type="transmembrane region" description="Helical" evidence="2">
    <location>
        <begin position="39"/>
        <end position="57"/>
    </location>
</feature>
<evidence type="ECO:0000313" key="5">
    <source>
        <dbReference type="Proteomes" id="UP000645610"/>
    </source>
</evidence>
<dbReference type="RefSeq" id="WP_196286604.1">
    <property type="nucleotide sequence ID" value="NZ_JADQDP010000002.1"/>
</dbReference>
<keyword evidence="2" id="KW-0472">Membrane</keyword>
<reference evidence="4 5" key="1">
    <citation type="submission" date="2020-11" db="EMBL/GenBank/DDBJ databases">
        <authorList>
            <person name="Kim M.K."/>
        </authorList>
    </citation>
    <scope>NUCLEOTIDE SEQUENCE [LARGE SCALE GENOMIC DNA]</scope>
    <source>
        <strain evidence="4 5">BT439</strain>
    </source>
</reference>
<feature type="transmembrane region" description="Helical" evidence="2">
    <location>
        <begin position="12"/>
        <end position="33"/>
    </location>
</feature>
<dbReference type="GO" id="GO:0016020">
    <property type="term" value="C:membrane"/>
    <property type="evidence" value="ECO:0007669"/>
    <property type="project" value="InterPro"/>
</dbReference>
<feature type="domain" description="Signal transduction histidine kinase internal region" evidence="3">
    <location>
        <begin position="163"/>
        <end position="241"/>
    </location>
</feature>
<organism evidence="4 5">
    <name type="scientific">Hymenobacter properus</name>
    <dbReference type="NCBI Taxonomy" id="2791026"/>
    <lineage>
        <taxon>Bacteria</taxon>
        <taxon>Pseudomonadati</taxon>
        <taxon>Bacteroidota</taxon>
        <taxon>Cytophagia</taxon>
        <taxon>Cytophagales</taxon>
        <taxon>Hymenobacteraceae</taxon>
        <taxon>Hymenobacter</taxon>
    </lineage>
</organism>
<keyword evidence="2" id="KW-1133">Transmembrane helix</keyword>
<accession>A0A931FN48</accession>
<feature type="transmembrane region" description="Helical" evidence="2">
    <location>
        <begin position="78"/>
        <end position="99"/>
    </location>
</feature>
<keyword evidence="4" id="KW-0808">Transferase</keyword>
<keyword evidence="2" id="KW-0812">Transmembrane</keyword>
<feature type="coiled-coil region" evidence="1">
    <location>
        <begin position="139"/>
        <end position="171"/>
    </location>
</feature>
<evidence type="ECO:0000313" key="4">
    <source>
        <dbReference type="EMBL" id="MBF9142289.1"/>
    </source>
</evidence>
<dbReference type="SUPFAM" id="SSF55874">
    <property type="entry name" value="ATPase domain of HSP90 chaperone/DNA topoisomerase II/histidine kinase"/>
    <property type="match status" value="1"/>
</dbReference>
<gene>
    <name evidence="4" type="ORF">I2I01_11620</name>
</gene>
<proteinExistence type="predicted"/>
<dbReference type="Pfam" id="PF06580">
    <property type="entry name" value="His_kinase"/>
    <property type="match status" value="1"/>
</dbReference>
<comment type="caution">
    <text evidence="4">The sequence shown here is derived from an EMBL/GenBank/DDBJ whole genome shotgun (WGS) entry which is preliminary data.</text>
</comment>
<keyword evidence="5" id="KW-1185">Reference proteome</keyword>
<dbReference type="AlphaFoldDB" id="A0A931FN48"/>
<dbReference type="Gene3D" id="3.30.565.10">
    <property type="entry name" value="Histidine kinase-like ATPase, C-terminal domain"/>
    <property type="match status" value="1"/>
</dbReference>
<dbReference type="PANTHER" id="PTHR34220">
    <property type="entry name" value="SENSOR HISTIDINE KINASE YPDA"/>
    <property type="match status" value="1"/>
</dbReference>
<dbReference type="PANTHER" id="PTHR34220:SF7">
    <property type="entry name" value="SENSOR HISTIDINE KINASE YPDA"/>
    <property type="match status" value="1"/>
</dbReference>
<evidence type="ECO:0000256" key="2">
    <source>
        <dbReference type="SAM" id="Phobius"/>
    </source>
</evidence>
<evidence type="ECO:0000256" key="1">
    <source>
        <dbReference type="SAM" id="Coils"/>
    </source>
</evidence>
<evidence type="ECO:0000259" key="3">
    <source>
        <dbReference type="Pfam" id="PF06580"/>
    </source>
</evidence>
<dbReference type="InterPro" id="IPR010559">
    <property type="entry name" value="Sig_transdc_His_kin_internal"/>
</dbReference>
<dbReference type="GO" id="GO:0000155">
    <property type="term" value="F:phosphorelay sensor kinase activity"/>
    <property type="evidence" value="ECO:0007669"/>
    <property type="project" value="InterPro"/>
</dbReference>
<protein>
    <submittedName>
        <fullName evidence="4">Histidine kinase</fullName>
    </submittedName>
</protein>
<name>A0A931FN48_9BACT</name>
<keyword evidence="4" id="KW-0418">Kinase</keyword>
<sequence length="353" mass="40201">MASSRLFRTTVRAALTAVVFFYTFVFINQGTIWLFDRGIALELGLVFGYLLVIFWSNQRIAAFFEAHPLPRLAGWQRALLEALTVFTANFLASVLTIFLPYWLIIRGLHMQVNIQPGRVRMGFVVSNVICLFFYYFVERERSRARLQQELLRAEQLQKENFRAQLELLKSQVDPHFLFNSLNVLNSLIAGNPELAHRFLDQLATVYRLALDHSGRALVSLQAEMQLVEAYLFLMQTRLGANLQVRVELAPEALAKGLPPAALQMLVENAIKHNGSTRQKPLQVRIYTDADAVVVENNRQPRIRPEPSTGLGLNNIRSRYRYLGAPAVTLDETPTTFRVALPLLSLHDYEDADN</sequence>
<dbReference type="EMBL" id="JADQDP010000002">
    <property type="protein sequence ID" value="MBF9142289.1"/>
    <property type="molecule type" value="Genomic_DNA"/>
</dbReference>